<name>A0AAD9RA16_9HYME</name>
<evidence type="ECO:0000256" key="3">
    <source>
        <dbReference type="SAM" id="MobiDB-lite"/>
    </source>
</evidence>
<dbReference type="Pfam" id="PF00665">
    <property type="entry name" value="rve"/>
    <property type="match status" value="1"/>
</dbReference>
<dbReference type="PROSITE" id="PS50994">
    <property type="entry name" value="INTEGRASE"/>
    <property type="match status" value="1"/>
</dbReference>
<comment type="caution">
    <text evidence="7">The sequence shown here is derived from an EMBL/GenBank/DDBJ whole genome shotgun (WGS) entry which is preliminary data.</text>
</comment>
<dbReference type="Pfam" id="PF00078">
    <property type="entry name" value="RVT_1"/>
    <property type="match status" value="1"/>
</dbReference>
<dbReference type="PANTHER" id="PTHR37984:SF9">
    <property type="entry name" value="INTEGRASE CATALYTIC DOMAIN-CONTAINING PROTEIN"/>
    <property type="match status" value="1"/>
</dbReference>
<dbReference type="InterPro" id="IPR000477">
    <property type="entry name" value="RT_dom"/>
</dbReference>
<dbReference type="GO" id="GO:0003676">
    <property type="term" value="F:nucleic acid binding"/>
    <property type="evidence" value="ECO:0007669"/>
    <property type="project" value="InterPro"/>
</dbReference>
<dbReference type="GO" id="GO:0006508">
    <property type="term" value="P:proteolysis"/>
    <property type="evidence" value="ECO:0007669"/>
    <property type="project" value="InterPro"/>
</dbReference>
<sequence length="1197" mass="137632">MEAEYQKLLKETQLRMAQMQKEWERQHAESERIKAMYKELETQMQAVHSRRPEATQNVSVFSTIGSLAEFKIGEDWNLYQKHLNQYFVANSVPQERKVAVLITMMGPEAYKILKDLCGPLPPSDRRYEELCAILDKQFSPSISVHRERRKFYGLKQGNGETISQWFARIKSEASNCKFGAQLENIIRDKFIAGLKEGKILDRICEEDHTKSLPEIVEVAKKREASILQSNLTKEVEVYKVNLREANKKEPSESKAFKRKSQQQGEENFAPKCKHCGGTQHSFARCKYKDYKCKRCNKVGHLIRVCKENGKQHVKQNYLSDSNVAATVEIDSGASRSVISESFWQDHLSNYELKKTEAILRFYDGRIIRPVGQVVVDIVHGHRKIEAALIVVKKGSRPLFGRDLMKRLGFKVIQVNKVEFNSELQRLLEQYEVLFDNKLGRYKYNKVELRLVEGARPIFLKPRPIPLAFKEEVSRQLEELEKSGIIERAEDNAWGTPLVPVLKSNGELRICADYKMTLNKVIEDVKYPLPRIEELFAALSGGKKFSKLDLSAVYSQLEVSEDTKKLLAWSTHKGVYLLNRLPLGTKPACAIFQRVIEKVLQGAKGVINFLDDIVVTGASDEKHLQNFKEVLGRLKEAGFKLNMKKCAFFQDEIRYLGHIINKDGLHKDPEKVAAIRNAKRPADVTELKAFIGMVNYYAKFVPHFSNHKPLLALFGEQKGIPQMAAGRLQRWTLFLSGLAYKLQYVKGKDNGAADGLSRLPIEVQEGTDESKDYFNFIIEDKIPLQANQIRRELRRDPVLSKVYKFTLEGWPVTVQDEFKPYERRAKEISVENGLLLWGYRVIIPEMFREYLLKDVHEGHMGVVKMKSMARQYFWWPGLDKDIEEFGKRCLTCRSSANLPEKAALVKFKEAERPFERVHIDFLGPFKGKVYLIIVDAYSKWPEIVEMAGGADTNNTIEKLRECFARFGLPKVLFSDNGRQFISQEFQIFCEKNGIKHKTSAPYHPATNGLAERAVGSFKRGLEKALKDDRNKSVTLTTMINRYLFAYRNAPHESTGETPAQRMFGRRLRTRFDLLNKPKVEEAADRQTEHFRGGREVEFSKGETVLVRDYRDPGKPKWELAVIRGKPGSRTYICQPLFDPELEWKRHTDQIIEAGNIRKEDAPNVTAKADKNEPMASSRSDAVSLNINQRPKQDRQRVV</sequence>
<dbReference type="Gene3D" id="1.10.340.70">
    <property type="match status" value="1"/>
</dbReference>
<evidence type="ECO:0000256" key="2">
    <source>
        <dbReference type="ARBA" id="ARBA00022801"/>
    </source>
</evidence>
<feature type="domain" description="Reverse transcriptase" evidence="5">
    <location>
        <begin position="481"/>
        <end position="659"/>
    </location>
</feature>
<dbReference type="SUPFAM" id="SSF53098">
    <property type="entry name" value="Ribonuclease H-like"/>
    <property type="match status" value="1"/>
</dbReference>
<dbReference type="Gene3D" id="3.10.10.10">
    <property type="entry name" value="HIV Type 1 Reverse Transcriptase, subunit A, domain 1"/>
    <property type="match status" value="1"/>
</dbReference>
<dbReference type="InterPro" id="IPR043502">
    <property type="entry name" value="DNA/RNA_pol_sf"/>
</dbReference>
<feature type="compositionally biased region" description="Basic and acidic residues" evidence="3">
    <location>
        <begin position="1157"/>
        <end position="1171"/>
    </location>
</feature>
<feature type="compositionally biased region" description="Polar residues" evidence="3">
    <location>
        <begin position="1173"/>
        <end position="1188"/>
    </location>
</feature>
<feature type="domain" description="Peptidase A2" evidence="4">
    <location>
        <begin position="325"/>
        <end position="403"/>
    </location>
</feature>
<evidence type="ECO:0000259" key="5">
    <source>
        <dbReference type="PROSITE" id="PS50878"/>
    </source>
</evidence>
<evidence type="ECO:0000256" key="1">
    <source>
        <dbReference type="ARBA" id="ARBA00012493"/>
    </source>
</evidence>
<dbReference type="Pfam" id="PF17921">
    <property type="entry name" value="Integrase_H2C2"/>
    <property type="match status" value="1"/>
</dbReference>
<dbReference type="InterPro" id="IPR021109">
    <property type="entry name" value="Peptidase_aspartic_dom_sf"/>
</dbReference>
<accession>A0AAD9RA16</accession>
<dbReference type="GO" id="GO:0008270">
    <property type="term" value="F:zinc ion binding"/>
    <property type="evidence" value="ECO:0007669"/>
    <property type="project" value="InterPro"/>
</dbReference>
<dbReference type="AlphaFoldDB" id="A0AAD9RA16"/>
<dbReference type="Gene3D" id="3.30.420.10">
    <property type="entry name" value="Ribonuclease H-like superfamily/Ribonuclease H"/>
    <property type="match status" value="1"/>
</dbReference>
<protein>
    <recommendedName>
        <fullName evidence="1">RNA-directed DNA polymerase</fullName>
        <ecNumber evidence="1">2.7.7.49</ecNumber>
    </recommendedName>
</protein>
<feature type="region of interest" description="Disordered" evidence="3">
    <location>
        <begin position="1157"/>
        <end position="1197"/>
    </location>
</feature>
<dbReference type="Gene3D" id="3.30.70.270">
    <property type="match status" value="2"/>
</dbReference>
<dbReference type="CDD" id="cd01647">
    <property type="entry name" value="RT_LTR"/>
    <property type="match status" value="1"/>
</dbReference>
<gene>
    <name evidence="7" type="ORF">KPH14_012756</name>
</gene>
<dbReference type="SMART" id="SM00343">
    <property type="entry name" value="ZnF_C2HC"/>
    <property type="match status" value="2"/>
</dbReference>
<dbReference type="InterPro" id="IPR050951">
    <property type="entry name" value="Retrovirus_Pol_polyprotein"/>
</dbReference>
<dbReference type="FunFam" id="1.10.340.70:FF:000003">
    <property type="entry name" value="Protein CBG25708"/>
    <property type="match status" value="1"/>
</dbReference>
<dbReference type="PANTHER" id="PTHR37984">
    <property type="entry name" value="PROTEIN CBG26694"/>
    <property type="match status" value="1"/>
</dbReference>
<reference evidence="7" key="2">
    <citation type="journal article" date="2023" name="Commun. Biol.">
        <title>Intrasexual cuticular hydrocarbon dimorphism in a wasp sheds light on hydrocarbon biosynthesis genes in Hymenoptera.</title>
        <authorList>
            <person name="Moris V.C."/>
            <person name="Podsiadlowski L."/>
            <person name="Martin S."/>
            <person name="Oeyen J.P."/>
            <person name="Donath A."/>
            <person name="Petersen M."/>
            <person name="Wilbrandt J."/>
            <person name="Misof B."/>
            <person name="Liedtke D."/>
            <person name="Thamm M."/>
            <person name="Scheiner R."/>
            <person name="Schmitt T."/>
            <person name="Niehuis O."/>
        </authorList>
    </citation>
    <scope>NUCLEOTIDE SEQUENCE</scope>
    <source>
        <strain evidence="7">GBR_01_08_01A</strain>
    </source>
</reference>
<dbReference type="InterPro" id="IPR001878">
    <property type="entry name" value="Znf_CCHC"/>
</dbReference>
<keyword evidence="8" id="KW-1185">Reference proteome</keyword>
<dbReference type="GO" id="GO:0004190">
    <property type="term" value="F:aspartic-type endopeptidase activity"/>
    <property type="evidence" value="ECO:0007669"/>
    <property type="project" value="InterPro"/>
</dbReference>
<dbReference type="Gene3D" id="4.10.60.10">
    <property type="entry name" value="Zinc finger, CCHC-type"/>
    <property type="match status" value="1"/>
</dbReference>
<feature type="domain" description="Integrase catalytic" evidence="6">
    <location>
        <begin position="908"/>
        <end position="1065"/>
    </location>
</feature>
<dbReference type="InterPro" id="IPR043128">
    <property type="entry name" value="Rev_trsase/Diguanyl_cyclase"/>
</dbReference>
<reference evidence="7" key="1">
    <citation type="submission" date="2021-08" db="EMBL/GenBank/DDBJ databases">
        <authorList>
            <person name="Misof B."/>
            <person name="Oliver O."/>
            <person name="Podsiadlowski L."/>
            <person name="Donath A."/>
            <person name="Peters R."/>
            <person name="Mayer C."/>
            <person name="Rust J."/>
            <person name="Gunkel S."/>
            <person name="Lesny P."/>
            <person name="Martin S."/>
            <person name="Oeyen J.P."/>
            <person name="Petersen M."/>
            <person name="Panagiotis P."/>
            <person name="Wilbrandt J."/>
            <person name="Tanja T."/>
        </authorList>
    </citation>
    <scope>NUCLEOTIDE SEQUENCE</scope>
    <source>
        <strain evidence="7">GBR_01_08_01A</strain>
        <tissue evidence="7">Thorax + abdomen</tissue>
    </source>
</reference>
<dbReference type="FunFam" id="3.30.420.10:FF:000063">
    <property type="entry name" value="Retrovirus-related Pol polyprotein from transposon 297-like Protein"/>
    <property type="match status" value="1"/>
</dbReference>
<organism evidence="7 8">
    <name type="scientific">Odynerus spinipes</name>
    <dbReference type="NCBI Taxonomy" id="1348599"/>
    <lineage>
        <taxon>Eukaryota</taxon>
        <taxon>Metazoa</taxon>
        <taxon>Ecdysozoa</taxon>
        <taxon>Arthropoda</taxon>
        <taxon>Hexapoda</taxon>
        <taxon>Insecta</taxon>
        <taxon>Pterygota</taxon>
        <taxon>Neoptera</taxon>
        <taxon>Endopterygota</taxon>
        <taxon>Hymenoptera</taxon>
        <taxon>Apocrita</taxon>
        <taxon>Aculeata</taxon>
        <taxon>Vespoidea</taxon>
        <taxon>Vespidae</taxon>
        <taxon>Eumeninae</taxon>
        <taxon>Odynerus</taxon>
    </lineage>
</organism>
<dbReference type="EMBL" id="JAIFRP010004475">
    <property type="protein sequence ID" value="KAK2575241.1"/>
    <property type="molecule type" value="Genomic_DNA"/>
</dbReference>
<dbReference type="SUPFAM" id="SSF50630">
    <property type="entry name" value="Acid proteases"/>
    <property type="match status" value="1"/>
</dbReference>
<evidence type="ECO:0000259" key="6">
    <source>
        <dbReference type="PROSITE" id="PS50994"/>
    </source>
</evidence>
<dbReference type="PROSITE" id="PS50175">
    <property type="entry name" value="ASP_PROT_RETROV"/>
    <property type="match status" value="1"/>
</dbReference>
<dbReference type="GO" id="GO:0015074">
    <property type="term" value="P:DNA integration"/>
    <property type="evidence" value="ECO:0007669"/>
    <property type="project" value="InterPro"/>
</dbReference>
<dbReference type="SUPFAM" id="SSF56672">
    <property type="entry name" value="DNA/RNA polymerases"/>
    <property type="match status" value="1"/>
</dbReference>
<dbReference type="InterPro" id="IPR001995">
    <property type="entry name" value="Peptidase_A2_cat"/>
</dbReference>
<evidence type="ECO:0000259" key="4">
    <source>
        <dbReference type="PROSITE" id="PS50175"/>
    </source>
</evidence>
<evidence type="ECO:0000313" key="7">
    <source>
        <dbReference type="EMBL" id="KAK2575241.1"/>
    </source>
</evidence>
<dbReference type="Proteomes" id="UP001258017">
    <property type="component" value="Unassembled WGS sequence"/>
</dbReference>
<keyword evidence="2" id="KW-0378">Hydrolase</keyword>
<dbReference type="GO" id="GO:0042575">
    <property type="term" value="C:DNA polymerase complex"/>
    <property type="evidence" value="ECO:0007669"/>
    <property type="project" value="UniProtKB-ARBA"/>
</dbReference>
<dbReference type="PROSITE" id="PS50878">
    <property type="entry name" value="RT_POL"/>
    <property type="match status" value="1"/>
</dbReference>
<dbReference type="EC" id="2.7.7.49" evidence="1"/>
<dbReference type="InterPro" id="IPR036397">
    <property type="entry name" value="RNaseH_sf"/>
</dbReference>
<evidence type="ECO:0000313" key="8">
    <source>
        <dbReference type="Proteomes" id="UP001258017"/>
    </source>
</evidence>
<dbReference type="InterPro" id="IPR012337">
    <property type="entry name" value="RNaseH-like_sf"/>
</dbReference>
<dbReference type="InterPro" id="IPR041588">
    <property type="entry name" value="Integrase_H2C2"/>
</dbReference>
<dbReference type="Gene3D" id="2.40.70.10">
    <property type="entry name" value="Acid Proteases"/>
    <property type="match status" value="1"/>
</dbReference>
<proteinExistence type="predicted"/>
<dbReference type="GO" id="GO:0003964">
    <property type="term" value="F:RNA-directed DNA polymerase activity"/>
    <property type="evidence" value="ECO:0007669"/>
    <property type="project" value="UniProtKB-EC"/>
</dbReference>
<dbReference type="InterPro" id="IPR001584">
    <property type="entry name" value="Integrase_cat-core"/>
</dbReference>